<accession>A0A8T9CBG5</accession>
<evidence type="ECO:0000313" key="3">
    <source>
        <dbReference type="Proteomes" id="UP000469558"/>
    </source>
</evidence>
<dbReference type="InterPro" id="IPR002182">
    <property type="entry name" value="NB-ARC"/>
</dbReference>
<gene>
    <name evidence="2" type="ORF">LSUE1_G002836</name>
</gene>
<dbReference type="PANTHER" id="PTHR35205:SF1">
    <property type="entry name" value="ZU5 DOMAIN-CONTAINING PROTEIN"/>
    <property type="match status" value="1"/>
</dbReference>
<comment type="caution">
    <text evidence="2">The sequence shown here is derived from an EMBL/GenBank/DDBJ whole genome shotgun (WGS) entry which is preliminary data.</text>
</comment>
<dbReference type="EMBL" id="QGMK01000293">
    <property type="protein sequence ID" value="TVY82636.1"/>
    <property type="molecule type" value="Genomic_DNA"/>
</dbReference>
<dbReference type="PANTHER" id="PTHR35205">
    <property type="entry name" value="NB-ARC AND TPR DOMAIN PROTEIN"/>
    <property type="match status" value="1"/>
</dbReference>
<reference evidence="2 3" key="1">
    <citation type="submission" date="2018-05" db="EMBL/GenBank/DDBJ databases">
        <title>Genome sequencing and assembly of the regulated plant pathogen Lachnellula willkommii and related sister species for the development of diagnostic species identification markers.</title>
        <authorList>
            <person name="Giroux E."/>
            <person name="Bilodeau G."/>
        </authorList>
    </citation>
    <scope>NUCLEOTIDE SEQUENCE [LARGE SCALE GENOMIC DNA]</scope>
    <source>
        <strain evidence="2 3">CBS 268.59</strain>
    </source>
</reference>
<evidence type="ECO:0000259" key="1">
    <source>
        <dbReference type="Pfam" id="PF00931"/>
    </source>
</evidence>
<organism evidence="2 3">
    <name type="scientific">Lachnellula suecica</name>
    <dbReference type="NCBI Taxonomy" id="602035"/>
    <lineage>
        <taxon>Eukaryota</taxon>
        <taxon>Fungi</taxon>
        <taxon>Dikarya</taxon>
        <taxon>Ascomycota</taxon>
        <taxon>Pezizomycotina</taxon>
        <taxon>Leotiomycetes</taxon>
        <taxon>Helotiales</taxon>
        <taxon>Lachnaceae</taxon>
        <taxon>Lachnellula</taxon>
    </lineage>
</organism>
<dbReference type="Proteomes" id="UP000469558">
    <property type="component" value="Unassembled WGS sequence"/>
</dbReference>
<protein>
    <recommendedName>
        <fullName evidence="1">NB-ARC domain-containing protein</fullName>
    </recommendedName>
</protein>
<dbReference type="OrthoDB" id="626167at2759"/>
<dbReference type="AlphaFoldDB" id="A0A8T9CBG5"/>
<keyword evidence="3" id="KW-1185">Reference proteome</keyword>
<sequence>MADPLPALGAAATALQMVELGGNIIKFTYELYSKIEEAPQQIQRQLAQIKQIIKICELIARDEGLQKDSIASMLGSCILYAREFQRLLLQVPAEKGDGSPKRKRKAVEAVMKEKEVAELFVNLEREKSSLALSIADIDSAALYSIGVDINGLKSDIGDVSVVVRDTAQGAETVKTLLLKMNQRVSEVADPIVNSRSFYLVPNGRASNFIGREDILSTIESSFSSELGPNVVVLRGLGGQGKTQIALEYCRRSRETKFQSIFWINANSESTVKNSFEAIAEEIKEPERIVSEAKAVNYVLDALRKWPDTWLMVFDNYDDVDNFGNIQDFLPESENGCVIVTSRHLDSLSLATSSENAIDLPGLAESDALELLHNMSDLNQTESSVPGGKAVVELLGYHALAITQAGSYIKRRKIPLDQFVTRINYDKRAKDILQYTPEISQYRRSLSGSQQQTSLNVFTTWELSFEMLLLTGESGQEKGNLLTLIAFSGCNDVSEELFSNYCGMAQQAPEAFFWPVPYLDFCLDETSQWNSEIYQDILVDLASMSLLQSWSLGEDGFAHCNLHPLVQDWIRLHPEGLNSIKAQAQALGAEHPRNIKFTKEYAHMLEEMKTSADVNNERVQP</sequence>
<proteinExistence type="predicted"/>
<name>A0A8T9CBG5_9HELO</name>
<feature type="domain" description="NB-ARC" evidence="1">
    <location>
        <begin position="215"/>
        <end position="374"/>
    </location>
</feature>
<dbReference type="Gene3D" id="3.40.50.300">
    <property type="entry name" value="P-loop containing nucleotide triphosphate hydrolases"/>
    <property type="match status" value="1"/>
</dbReference>
<dbReference type="InterPro" id="IPR027417">
    <property type="entry name" value="P-loop_NTPase"/>
</dbReference>
<dbReference type="SUPFAM" id="SSF52540">
    <property type="entry name" value="P-loop containing nucleoside triphosphate hydrolases"/>
    <property type="match status" value="1"/>
</dbReference>
<dbReference type="Pfam" id="PF00931">
    <property type="entry name" value="NB-ARC"/>
    <property type="match status" value="1"/>
</dbReference>
<evidence type="ECO:0000313" key="2">
    <source>
        <dbReference type="EMBL" id="TVY82636.1"/>
    </source>
</evidence>
<dbReference type="GO" id="GO:0043531">
    <property type="term" value="F:ADP binding"/>
    <property type="evidence" value="ECO:0007669"/>
    <property type="project" value="InterPro"/>
</dbReference>